<dbReference type="InterPro" id="IPR042164">
    <property type="entry name" value="SLC25A44"/>
</dbReference>
<feature type="repeat" description="Solcar" evidence="5">
    <location>
        <begin position="293"/>
        <end position="375"/>
    </location>
</feature>
<dbReference type="InterPro" id="IPR023395">
    <property type="entry name" value="MCP_dom_sf"/>
</dbReference>
<dbReference type="SUPFAM" id="SSF103506">
    <property type="entry name" value="Mitochondrial carrier"/>
    <property type="match status" value="1"/>
</dbReference>
<reference evidence="7" key="1">
    <citation type="submission" date="2020-11" db="EMBL/GenBank/DDBJ databases">
        <authorList>
            <person name="Tran Van P."/>
        </authorList>
    </citation>
    <scope>NUCLEOTIDE SEQUENCE</scope>
</reference>
<evidence type="ECO:0000256" key="1">
    <source>
        <dbReference type="ARBA" id="ARBA00004141"/>
    </source>
</evidence>
<evidence type="ECO:0000256" key="2">
    <source>
        <dbReference type="ARBA" id="ARBA00006375"/>
    </source>
</evidence>
<comment type="similarity">
    <text evidence="2 6">Belongs to the mitochondrial carrier (TC 2.A.29) family.</text>
</comment>
<dbReference type="InterPro" id="IPR018108">
    <property type="entry name" value="MCP_transmembrane"/>
</dbReference>
<organism evidence="7">
    <name type="scientific">Timema cristinae</name>
    <name type="common">Walking stick</name>
    <dbReference type="NCBI Taxonomy" id="61476"/>
    <lineage>
        <taxon>Eukaryota</taxon>
        <taxon>Metazoa</taxon>
        <taxon>Ecdysozoa</taxon>
        <taxon>Arthropoda</taxon>
        <taxon>Hexapoda</taxon>
        <taxon>Insecta</taxon>
        <taxon>Pterygota</taxon>
        <taxon>Neoptera</taxon>
        <taxon>Polyneoptera</taxon>
        <taxon>Phasmatodea</taxon>
        <taxon>Timematodea</taxon>
        <taxon>Timematoidea</taxon>
        <taxon>Timematidae</taxon>
        <taxon>Timema</taxon>
    </lineage>
</organism>
<dbReference type="GO" id="GO:0005739">
    <property type="term" value="C:mitochondrion"/>
    <property type="evidence" value="ECO:0007669"/>
    <property type="project" value="InterPro"/>
</dbReference>
<accession>A0A7R9GR96</accession>
<comment type="subcellular location">
    <subcellularLocation>
        <location evidence="1">Membrane</location>
        <topology evidence="1">Multi-pass membrane protein</topology>
    </subcellularLocation>
</comment>
<evidence type="ECO:0000256" key="5">
    <source>
        <dbReference type="PROSITE-ProRule" id="PRU00282"/>
    </source>
</evidence>
<feature type="repeat" description="Solcar" evidence="5">
    <location>
        <begin position="153"/>
        <end position="283"/>
    </location>
</feature>
<evidence type="ECO:0000256" key="6">
    <source>
        <dbReference type="RuleBase" id="RU000488"/>
    </source>
</evidence>
<proteinExistence type="inferred from homology"/>
<keyword evidence="4 5" id="KW-0472">Membrane</keyword>
<dbReference type="GO" id="GO:0009083">
    <property type="term" value="P:branched-chain amino acid catabolic process"/>
    <property type="evidence" value="ECO:0007669"/>
    <property type="project" value="InterPro"/>
</dbReference>
<dbReference type="AlphaFoldDB" id="A0A7R9GR96"/>
<dbReference type="Pfam" id="PF00153">
    <property type="entry name" value="Mito_carr"/>
    <property type="match status" value="3"/>
</dbReference>
<name>A0A7R9GR96_TIMCR</name>
<dbReference type="PANTHER" id="PTHR46314:SF2">
    <property type="entry name" value="SOLUTE CARRIER FAMILY 25 MEMBER 44"/>
    <property type="match status" value="1"/>
</dbReference>
<evidence type="ECO:0000313" key="7">
    <source>
        <dbReference type="EMBL" id="CAD7394851.1"/>
    </source>
</evidence>
<dbReference type="Gene3D" id="1.50.40.10">
    <property type="entry name" value="Mitochondrial carrier domain"/>
    <property type="match status" value="2"/>
</dbReference>
<dbReference type="GO" id="GO:0015658">
    <property type="term" value="F:branched-chain amino acid transmembrane transporter activity"/>
    <property type="evidence" value="ECO:0007669"/>
    <property type="project" value="InterPro"/>
</dbReference>
<evidence type="ECO:0008006" key="8">
    <source>
        <dbReference type="Google" id="ProtNLM"/>
    </source>
</evidence>
<evidence type="ECO:0000256" key="4">
    <source>
        <dbReference type="ARBA" id="ARBA00023136"/>
    </source>
</evidence>
<dbReference type="PANTHER" id="PTHR46314">
    <property type="entry name" value="SOLUTE CARRIER FAMILY 25 MEMBER 44"/>
    <property type="match status" value="1"/>
</dbReference>
<evidence type="ECO:0000256" key="3">
    <source>
        <dbReference type="ARBA" id="ARBA00022692"/>
    </source>
</evidence>
<sequence>MTTAVESPQFIRTIEWDMMDKSKFFPLSMLSSFSVRCCLYPLTVIKTRLQVQRHDDVYKGGSYSSPMVSLVLTDSSQLTADGFEKFPDQIPEFSYWICGVESMVDAWTKIYQGEGAAGLYRGFWVSTFQIISGAFYISTYEGVRHILTINNVNSRLKSLVAGGCASAVGQTIVVPFDVMSQHLMVLGVVDYGPKKQKLANALVVLSSTAEDGEIEVRISIVLNPLGISMDPTRSRLKITLDIMKQIYIQDGVHGFYRGYVASLCTYVPNSAMWWTFYHLYQDELYAIFPSWVSHLFIQCMAGTLGGFTTTLLTNPLDIVRARLQVQRLDSMQKTFHILWTEERLRIFTKGLSARMVQSACFSFAIILGYETIKRMSVNEE</sequence>
<keyword evidence="6" id="KW-0813">Transport</keyword>
<protein>
    <recommendedName>
        <fullName evidence="8">Solute carrier family 25 member 44</fullName>
    </recommendedName>
</protein>
<dbReference type="PROSITE" id="PS50920">
    <property type="entry name" value="SOLCAR"/>
    <property type="match status" value="2"/>
</dbReference>
<dbReference type="GO" id="GO:0016020">
    <property type="term" value="C:membrane"/>
    <property type="evidence" value="ECO:0007669"/>
    <property type="project" value="UniProtKB-SubCell"/>
</dbReference>
<keyword evidence="3 5" id="KW-0812">Transmembrane</keyword>
<dbReference type="EMBL" id="OC317079">
    <property type="protein sequence ID" value="CAD7394851.1"/>
    <property type="molecule type" value="Genomic_DNA"/>
</dbReference>
<gene>
    <name evidence="7" type="ORF">TCEB3V08_LOCUS2751</name>
</gene>